<dbReference type="InterPro" id="IPR011989">
    <property type="entry name" value="ARM-like"/>
</dbReference>
<dbReference type="Proteomes" id="UP000179807">
    <property type="component" value="Unassembled WGS sequence"/>
</dbReference>
<dbReference type="InterPro" id="IPR016024">
    <property type="entry name" value="ARM-type_fold"/>
</dbReference>
<dbReference type="SUPFAM" id="SSF48371">
    <property type="entry name" value="ARM repeat"/>
    <property type="match status" value="1"/>
</dbReference>
<dbReference type="RefSeq" id="XP_068361578.1">
    <property type="nucleotide sequence ID" value="XM_068502920.1"/>
</dbReference>
<evidence type="ECO:0008006" key="3">
    <source>
        <dbReference type="Google" id="ProtNLM"/>
    </source>
</evidence>
<sequence length="841" mass="96229">MNEFIALVVSAFDPNSPQHDHAQSGLISLRNNQCSFFLKSICQNLINFSEDEKIICLLLILSRSAFNIDDAQTSNNFSFTLSKDILDCYESLLLQGMNNENTSIRYHSSISFGHYSVFQLIHDSNSLYYFLKFLPFLNNNSVIINSIEICINYILKQISISNEQKKHVFQIIFPRLKSSTSNIESNISSNIESNISSNIESNMSLNAESNVESNFREKKICLQILRKIIKTADKFLTKNEFMEIISILIDFSTNPDLVYFCFSIFAHLANKNPNLLNDLFILIDISLNIIQNINNYPENVKFVIFRFWIYINYSECSIKSRIVENLPKIIEIALSYYQIPNLEDESDNYSIDHINGLLSSLICHYPEITFHILIPFVELNIKSENLTLQYASLAIFLLLIQNEMTASIIKDQAILFAEFGLSSPLHQNKILGLNILSYMSQSGMLNEPIKYINVCIEYLKCGIPYLSDEAEKTINSIASYSLCSNEDECEEESMVISNIEYLKKLIVDMFSLIPQANNSYQISQIIRLIADLIENIADDISYLNIIIPNTFQLADFLVSKPNDQSVGSLCYLFDVILSNYKNFPINFSSVLFSMLINLLNTENAEESLRTIGALARSLGANFTQFSKSIFPIIFQNFEANLIINESLNTFYKIIISCNSPLAVHEMIPRIFNFVDQNNYSLINFYVVILNIFNASILLYFDVTKEFLPQLCQFYILAMEKLNKINEECEDVSNTIALMIFHGFTYLIEKDIQHHLNFSDILKTPLINIIKTLLSSNDDLEPKTIALIINTCLNLSSMYGNQIIDEFTHSSIPAFLQSIAQNGNDNTKATINQIYFNIQHKK</sequence>
<evidence type="ECO:0000313" key="1">
    <source>
        <dbReference type="EMBL" id="OHT08442.1"/>
    </source>
</evidence>
<organism evidence="1 2">
    <name type="scientific">Tritrichomonas foetus</name>
    <dbReference type="NCBI Taxonomy" id="1144522"/>
    <lineage>
        <taxon>Eukaryota</taxon>
        <taxon>Metamonada</taxon>
        <taxon>Parabasalia</taxon>
        <taxon>Tritrichomonadida</taxon>
        <taxon>Tritrichomonadidae</taxon>
        <taxon>Tritrichomonas</taxon>
    </lineage>
</organism>
<keyword evidence="2" id="KW-1185">Reference proteome</keyword>
<name>A0A1J4KBV3_9EUKA</name>
<evidence type="ECO:0000313" key="2">
    <source>
        <dbReference type="Proteomes" id="UP000179807"/>
    </source>
</evidence>
<dbReference type="Gene3D" id="1.25.10.10">
    <property type="entry name" value="Leucine-rich Repeat Variant"/>
    <property type="match status" value="1"/>
</dbReference>
<protein>
    <recommendedName>
        <fullName evidence="3">Importin N-terminal domain-containing protein</fullName>
    </recommendedName>
</protein>
<dbReference type="AlphaFoldDB" id="A0A1J4KBV3"/>
<dbReference type="GeneID" id="94837624"/>
<dbReference type="VEuPathDB" id="TrichDB:TRFO_23044"/>
<proteinExistence type="predicted"/>
<dbReference type="EMBL" id="MLAK01000667">
    <property type="protein sequence ID" value="OHT08442.1"/>
    <property type="molecule type" value="Genomic_DNA"/>
</dbReference>
<reference evidence="1" key="1">
    <citation type="submission" date="2016-10" db="EMBL/GenBank/DDBJ databases">
        <authorList>
            <person name="Benchimol M."/>
            <person name="Almeida L.G."/>
            <person name="Vasconcelos A.T."/>
            <person name="Perreira-Neves A."/>
            <person name="Rosa I.A."/>
            <person name="Tasca T."/>
            <person name="Bogo M.R."/>
            <person name="de Souza W."/>
        </authorList>
    </citation>
    <scope>NUCLEOTIDE SEQUENCE [LARGE SCALE GENOMIC DNA]</scope>
    <source>
        <strain evidence="1">K</strain>
    </source>
</reference>
<accession>A0A1J4KBV3</accession>
<comment type="caution">
    <text evidence="1">The sequence shown here is derived from an EMBL/GenBank/DDBJ whole genome shotgun (WGS) entry which is preliminary data.</text>
</comment>
<gene>
    <name evidence="1" type="ORF">TRFO_23044</name>
</gene>